<dbReference type="GO" id="GO:0017056">
    <property type="term" value="F:structural constituent of nuclear pore"/>
    <property type="evidence" value="ECO:0007669"/>
    <property type="project" value="TreeGrafter"/>
</dbReference>
<dbReference type="OrthoDB" id="2019644at2759"/>
<evidence type="ECO:0000256" key="4">
    <source>
        <dbReference type="ARBA" id="ARBA00023242"/>
    </source>
</evidence>
<keyword evidence="4" id="KW-0539">Nucleus</keyword>
<dbReference type="PANTHER" id="PTHR31344:SF0">
    <property type="entry name" value="NUCLEAR PORE COMPLEX PROTEIN NUP205"/>
    <property type="match status" value="1"/>
</dbReference>
<sequence length="1652" mass="186264">MSLHWTTEPFNRLYASIQGGQVDSALLETLKPDLINLAKTPPKSAQSRQVLEKGVVKFGGVEYEINDVFKIDSATLSDDLGIDELIAAELIHNSHGTGKGLLDSAKALYYLRKQSILNIVSYAFNTDDRVISDTIWSPGFVDAILESFKFVHKELEALHQLVNREKLIGSIQGTAFQLKLTFRRDFLNKEHELLGEIVHGIFSQNRASRSDFTKLFEFVGTFDVDDFYITHLLPGLLIYCTNLDDIPDNDVIQIHSTLLKGLKDPEVYKIPEKLLITLVFLTHFISWCKKSPQRISKFDFEIALETPMSTAVQLGAVEQLLIICADTSTNTFDLFYDMRALLEQHLPRLVPKLILDVNEEETKKVRAQDPQAAPVYFATKDHKLSENLSIMLRGVLHEFVQAFISDAAFLLVKMKDSEEDSLLSGEDFFLDDVSKRADLERFYLAVFYLYSEQPSLISNFWDDRESNAYGFIEWASKGEDLLMRSTFLVMLSGLTTGVDNASHVYHFMANSDKISWSSILIALSAHMDAIKKFEKNGDDQNLNEETILSIASYFGLIYNVAIHNEDIKDLFDSSIIEILFEFVKLDTPLVGAALHVIRSLVSNSSERREEIWRSLDSWLFQQDASIEDCFQTRLLSFADIVGYLDLFEALIKPRSSHGKLTLAYPHNLGLPYRKAGVTPYLEFILSNVFFHSQSLYFSEKIALQEPILRIVDHCLSSFDPKLILNSFPANVDLNTIVSTNEFTTYVQANPTPIVLNFLFQEKIYKTLIDVASTGFDNISDKSFNSSQVQVVYLSLGIIDKILELEFAYIDELLPILKKNNNFYMPSRIGTHGLSSFYDAIMFNLPVVAHIALYVGSPDIPIAYRSIKLLSKFSNSLQFGSNGKAGASKTKLLTIFDSINESLRIKYHFINQLESEITSPEGLEVKILILNFLNDNLSVSSKTITVSHFLLGFEWKNELSLGSEDIPTSVASGKSLFKSLIYILESALLSISSVEIDYPLIRLASLSLEIILKLSKNPRSSLIVLEHLCGYDLLHKLLNTPRVDVMTHWSGENFSPRVDTITAFNSGPGIGAFLELLSFRSSVLQYLSLELHRTSSNGSISKTNTYIDALINGYGAFTGPPKVLSFLDDLEFSLADETTIPEVDLVIFQNVDMKLDLTKIPLNIDSNGPVFNLEDVDAVLDLHLRALAVQGRYHTDDEEKEKDKQVETLRDQLKRADSRTSTSLILLPNTIKSNEQDALIERALLKAKFNNLLCFRKFKSSQLASLHAWVQLIQVIVTDGQMDPSCRSNFVLEVFQSIIPRINDYVEHDILYAEELVSLCVFLYDIYHQDRKSADDTLTSTVDGYERLYPLFKSTIHGILSPASSLALRSDLYVLSYKFLFWVLKHRDISREVLQTIKLSNERLITVICNDAISGEGPTRITSLLLLESLFRLSSINDLNFVLNTLVKNNLLLLLVKSIKRTDETLSLSHNFKITLDSLLYELTAFKAIMCFLLRVAQTRHGAQQLLQSEIFQTIKSCRFLLIDPDLGIELVYDESTLQSSSFVRVNLNLDAPLSLDSSSRAVSLFELLVPTFQLVAAILLSTSSENKTSILQVRDLLIHFKGLIVCVLKKSLLDESKNDVVLQKQDSDSGSVNELANLFVLLSTLTDFDPGN</sequence>
<dbReference type="GO" id="GO:0006999">
    <property type="term" value="P:nuclear pore organization"/>
    <property type="evidence" value="ECO:0007669"/>
    <property type="project" value="TreeGrafter"/>
</dbReference>
<dbReference type="Proteomes" id="UP000038830">
    <property type="component" value="Unassembled WGS sequence"/>
</dbReference>
<dbReference type="PANTHER" id="PTHR31344">
    <property type="entry name" value="NUCLEAR PORE COMPLEX PROTEIN NUP205"/>
    <property type="match status" value="1"/>
</dbReference>
<evidence type="ECO:0000256" key="2">
    <source>
        <dbReference type="ARBA" id="ARBA00005892"/>
    </source>
</evidence>
<evidence type="ECO:0000256" key="1">
    <source>
        <dbReference type="ARBA" id="ARBA00004123"/>
    </source>
</evidence>
<keyword evidence="8" id="KW-1185">Reference proteome</keyword>
<dbReference type="InterPro" id="IPR021827">
    <property type="entry name" value="Nup186/Nup192/Nup205"/>
</dbReference>
<dbReference type="STRING" id="983966.A0A0H5CAZ8"/>
<evidence type="ECO:0000313" key="7">
    <source>
        <dbReference type="Proteomes" id="UP000038830"/>
    </source>
</evidence>
<proteinExistence type="inferred from homology"/>
<reference evidence="6 8" key="3">
    <citation type="journal article" date="2016" name="Proc. Natl. Acad. Sci. U.S.A.">
        <title>Comparative genomics of biotechnologically important yeasts.</title>
        <authorList>
            <person name="Riley R."/>
            <person name="Haridas S."/>
            <person name="Wolfe K.H."/>
            <person name="Lopes M.R."/>
            <person name="Hittinger C.T."/>
            <person name="Goeker M."/>
            <person name="Salamov A.A."/>
            <person name="Wisecaver J.H."/>
            <person name="Long T.M."/>
            <person name="Calvey C.H."/>
            <person name="Aerts A.L."/>
            <person name="Barry K.W."/>
            <person name="Choi C."/>
            <person name="Clum A."/>
            <person name="Coughlan A.Y."/>
            <person name="Deshpande S."/>
            <person name="Douglass A.P."/>
            <person name="Hanson S.J."/>
            <person name="Klenk H.-P."/>
            <person name="LaButti K.M."/>
            <person name="Lapidus A."/>
            <person name="Lindquist E.A."/>
            <person name="Lipzen A.M."/>
            <person name="Meier-Kolthoff J.P."/>
            <person name="Ohm R.A."/>
            <person name="Otillar R.P."/>
            <person name="Pangilinan J.L."/>
            <person name="Peng Y."/>
            <person name="Rokas A."/>
            <person name="Rosa C.A."/>
            <person name="Scheuner C."/>
            <person name="Sibirny A.A."/>
            <person name="Slot J.C."/>
            <person name="Stielow J.B."/>
            <person name="Sun H."/>
            <person name="Kurtzman C.P."/>
            <person name="Blackwell M."/>
            <person name="Grigoriev I.V."/>
            <person name="Jeffries T.W."/>
        </authorList>
    </citation>
    <scope>NUCLEOTIDE SEQUENCE [LARGE SCALE GENOMIC DNA]</scope>
    <source>
        <strain evidence="8">ATCC 18201 / CBS 1600 / BCRC 20928 / JCM 3617 / NBRC 0987 / NRRL Y-1542</strain>
        <strain evidence="6">NRRL Y-1542</strain>
    </source>
</reference>
<evidence type="ECO:0000313" key="6">
    <source>
        <dbReference type="EMBL" id="ODV76518.1"/>
    </source>
</evidence>
<gene>
    <name evidence="5" type="ORF">BN1211_1171</name>
    <name evidence="6" type="ORF">CYBJADRAFT_165790</name>
</gene>
<comment type="subcellular location">
    <subcellularLocation>
        <location evidence="1">Nucleus</location>
    </subcellularLocation>
</comment>
<dbReference type="OMA" id="AYGFIEW"/>
<evidence type="ECO:0008006" key="9">
    <source>
        <dbReference type="Google" id="ProtNLM"/>
    </source>
</evidence>
<evidence type="ECO:0000313" key="5">
    <source>
        <dbReference type="EMBL" id="CEP21144.1"/>
    </source>
</evidence>
<keyword evidence="3" id="KW-0813">Transport</keyword>
<dbReference type="EMBL" id="CDQK01000001">
    <property type="protein sequence ID" value="CEP21144.1"/>
    <property type="molecule type" value="Genomic_DNA"/>
</dbReference>
<dbReference type="EMBL" id="KV453925">
    <property type="protein sequence ID" value="ODV76518.1"/>
    <property type="molecule type" value="Genomic_DNA"/>
</dbReference>
<dbReference type="Proteomes" id="UP000094389">
    <property type="component" value="Unassembled WGS sequence"/>
</dbReference>
<dbReference type="GO" id="GO:0044611">
    <property type="term" value="C:nuclear pore inner ring"/>
    <property type="evidence" value="ECO:0007669"/>
    <property type="project" value="TreeGrafter"/>
</dbReference>
<accession>A0A1E4SAK9</accession>
<evidence type="ECO:0000313" key="8">
    <source>
        <dbReference type="Proteomes" id="UP000094389"/>
    </source>
</evidence>
<reference evidence="5" key="1">
    <citation type="submission" date="2014-12" db="EMBL/GenBank/DDBJ databases">
        <authorList>
            <person name="Jaenicke S."/>
        </authorList>
    </citation>
    <scope>NUCLEOTIDE SEQUENCE [LARGE SCALE GENOMIC DNA]</scope>
    <source>
        <strain evidence="5">CBS1600</strain>
    </source>
</reference>
<evidence type="ECO:0000256" key="3">
    <source>
        <dbReference type="ARBA" id="ARBA00022448"/>
    </source>
</evidence>
<accession>A0A0H5CAZ8</accession>
<organism evidence="5 7">
    <name type="scientific">Cyberlindnera jadinii (strain ATCC 18201 / CBS 1600 / BCRC 20928 / JCM 3617 / NBRC 0987 / NRRL Y-1542)</name>
    <name type="common">Torula yeast</name>
    <name type="synonym">Candida utilis</name>
    <dbReference type="NCBI Taxonomy" id="983966"/>
    <lineage>
        <taxon>Eukaryota</taxon>
        <taxon>Fungi</taxon>
        <taxon>Dikarya</taxon>
        <taxon>Ascomycota</taxon>
        <taxon>Saccharomycotina</taxon>
        <taxon>Saccharomycetes</taxon>
        <taxon>Phaffomycetales</taxon>
        <taxon>Phaffomycetaceae</taxon>
        <taxon>Cyberlindnera</taxon>
    </lineage>
</organism>
<dbReference type="Pfam" id="PF11894">
    <property type="entry name" value="Nup192"/>
    <property type="match status" value="1"/>
</dbReference>
<comment type="similarity">
    <text evidence="2">Belongs to the NUP186/NUP192/NUP205 family.</text>
</comment>
<reference evidence="7" key="2">
    <citation type="journal article" date="2015" name="J. Biotechnol.">
        <title>The structure of the Cyberlindnera jadinii genome and its relation to Candida utilis analyzed by the occurrence of single nucleotide polymorphisms.</title>
        <authorList>
            <person name="Rupp O."/>
            <person name="Brinkrolf K."/>
            <person name="Buerth C."/>
            <person name="Kunigo M."/>
            <person name="Schneider J."/>
            <person name="Jaenicke S."/>
            <person name="Goesmann A."/>
            <person name="Puehler A."/>
            <person name="Jaeger K.-E."/>
            <person name="Ernst J.F."/>
        </authorList>
    </citation>
    <scope>NUCLEOTIDE SEQUENCE [LARGE SCALE GENOMIC DNA]</scope>
    <source>
        <strain evidence="7">ATCC 18201 / CBS 1600 / BCRC 20928 / JCM 3617 / NBRC 0987 / NRRL Y-1542</strain>
    </source>
</reference>
<protein>
    <recommendedName>
        <fullName evidence="9">Nucleoporin</fullName>
    </recommendedName>
</protein>
<name>A0A0H5CAZ8_CYBJN</name>